<dbReference type="EMBL" id="CP004393">
    <property type="protein sequence ID" value="AJE48685.1"/>
    <property type="molecule type" value="Genomic_DNA"/>
</dbReference>
<dbReference type="STRING" id="1208324.P73_3970"/>
<organism evidence="1 2">
    <name type="scientific">Celeribacter indicus</name>
    <dbReference type="NCBI Taxonomy" id="1208324"/>
    <lineage>
        <taxon>Bacteria</taxon>
        <taxon>Pseudomonadati</taxon>
        <taxon>Pseudomonadota</taxon>
        <taxon>Alphaproteobacteria</taxon>
        <taxon>Rhodobacterales</taxon>
        <taxon>Roseobacteraceae</taxon>
        <taxon>Celeribacter</taxon>
    </lineage>
</organism>
<name>A0A0B5E5N9_9RHOB</name>
<dbReference type="AlphaFoldDB" id="A0A0B5E5N9"/>
<reference evidence="1 2" key="1">
    <citation type="journal article" date="2014" name="Int. J. Syst. Evol. Microbiol.">
        <title>Celeribacter indicus sp. nov., a polycyclic aromatic hydrocarbon-degrading bacterium from deep-sea sediment and reclassification of Huaishuia halophila as Celeribacter halophilus comb. nov.</title>
        <authorList>
            <person name="Lai Q."/>
            <person name="Cao J."/>
            <person name="Yuan J."/>
            <person name="Li F."/>
            <person name="Shao Z."/>
        </authorList>
    </citation>
    <scope>NUCLEOTIDE SEQUENCE [LARGE SCALE GENOMIC DNA]</scope>
    <source>
        <strain evidence="1">P73</strain>
    </source>
</reference>
<accession>A0A0B5E5N9</accession>
<dbReference type="HOGENOM" id="CLU_2341642_0_0_5"/>
<gene>
    <name evidence="1" type="ORF">P73_3970</name>
</gene>
<keyword evidence="2" id="KW-1185">Reference proteome</keyword>
<dbReference type="KEGG" id="cid:P73_3970"/>
<proteinExistence type="predicted"/>
<evidence type="ECO:0000313" key="1">
    <source>
        <dbReference type="EMBL" id="AJE48685.1"/>
    </source>
</evidence>
<protein>
    <submittedName>
        <fullName evidence="1">Uncharacterized protein</fullName>
    </submittedName>
</protein>
<dbReference type="Proteomes" id="UP000031521">
    <property type="component" value="Chromosome"/>
</dbReference>
<evidence type="ECO:0000313" key="2">
    <source>
        <dbReference type="Proteomes" id="UP000031521"/>
    </source>
</evidence>
<sequence length="97" mass="11298">MPVGRFLKRDEIRQLKRKCRERNADAALVLLEHSIRCGHRRLALRRLFVALELGAICTSRHMRYCHFVARAYSPVELDEIRRGALSDTADRSQTRPP</sequence>